<keyword evidence="2" id="KW-1185">Reference proteome</keyword>
<evidence type="ECO:0000313" key="2">
    <source>
        <dbReference type="Proteomes" id="UP001595548"/>
    </source>
</evidence>
<dbReference type="EMBL" id="JBHRTL010000007">
    <property type="protein sequence ID" value="MFC3155771.1"/>
    <property type="molecule type" value="Genomic_DNA"/>
</dbReference>
<sequence length="139" mass="15454">MLAGRTSRPLIDPALELELATLLDELDELVATEELEELDKLEEIDELIELDELDKLEAIEELTELDKLDELVASAELDELLVALASLLDERWLLVLSPGPASEPPPPQADVAKTNITIKAVIPVRMARNLPCCISRHRQ</sequence>
<dbReference type="RefSeq" id="WP_382416706.1">
    <property type="nucleotide sequence ID" value="NZ_AP031500.1"/>
</dbReference>
<reference evidence="2" key="1">
    <citation type="journal article" date="2019" name="Int. J. Syst. Evol. Microbiol.">
        <title>The Global Catalogue of Microorganisms (GCM) 10K type strain sequencing project: providing services to taxonomists for standard genome sequencing and annotation.</title>
        <authorList>
            <consortium name="The Broad Institute Genomics Platform"/>
            <consortium name="The Broad Institute Genome Sequencing Center for Infectious Disease"/>
            <person name="Wu L."/>
            <person name="Ma J."/>
        </authorList>
    </citation>
    <scope>NUCLEOTIDE SEQUENCE [LARGE SCALE GENOMIC DNA]</scope>
    <source>
        <strain evidence="2">KCTC 52141</strain>
    </source>
</reference>
<organism evidence="1 2">
    <name type="scientific">Gilvimarinus japonicus</name>
    <dbReference type="NCBI Taxonomy" id="1796469"/>
    <lineage>
        <taxon>Bacteria</taxon>
        <taxon>Pseudomonadati</taxon>
        <taxon>Pseudomonadota</taxon>
        <taxon>Gammaproteobacteria</taxon>
        <taxon>Cellvibrionales</taxon>
        <taxon>Cellvibrionaceae</taxon>
        <taxon>Gilvimarinus</taxon>
    </lineage>
</organism>
<proteinExistence type="predicted"/>
<dbReference type="Proteomes" id="UP001595548">
    <property type="component" value="Unassembled WGS sequence"/>
</dbReference>
<gene>
    <name evidence="1" type="ORF">ACFOEB_11220</name>
</gene>
<comment type="caution">
    <text evidence="1">The sequence shown here is derived from an EMBL/GenBank/DDBJ whole genome shotgun (WGS) entry which is preliminary data.</text>
</comment>
<evidence type="ECO:0000313" key="1">
    <source>
        <dbReference type="EMBL" id="MFC3155771.1"/>
    </source>
</evidence>
<protein>
    <submittedName>
        <fullName evidence="1">Uncharacterized protein</fullName>
    </submittedName>
</protein>
<accession>A0ABV7HWL7</accession>
<name>A0ABV7HWL7_9GAMM</name>